<dbReference type="EMBL" id="CP054705">
    <property type="protein sequence ID" value="QQK76483.1"/>
    <property type="molecule type" value="Genomic_DNA"/>
</dbReference>
<evidence type="ECO:0000256" key="1">
    <source>
        <dbReference type="ARBA" id="ARBA00007227"/>
    </source>
</evidence>
<evidence type="ECO:0000259" key="2">
    <source>
        <dbReference type="PROSITE" id="PS50943"/>
    </source>
</evidence>
<accession>A0A7T6Z3R9</accession>
<name>A0A7T6Z3R9_9BACI</name>
<proteinExistence type="inferred from homology"/>
<dbReference type="PANTHER" id="PTHR43236:SF1">
    <property type="entry name" value="BLL7220 PROTEIN"/>
    <property type="match status" value="1"/>
</dbReference>
<evidence type="ECO:0000313" key="3">
    <source>
        <dbReference type="EMBL" id="QQK76483.1"/>
    </source>
</evidence>
<dbReference type="AlphaFoldDB" id="A0A7T6Z3R9"/>
<dbReference type="PROSITE" id="PS50943">
    <property type="entry name" value="HTH_CROC1"/>
    <property type="match status" value="1"/>
</dbReference>
<gene>
    <name evidence="3" type="ORF">HUG15_13515</name>
</gene>
<evidence type="ECO:0000313" key="4">
    <source>
        <dbReference type="Proteomes" id="UP000595823"/>
    </source>
</evidence>
<dbReference type="PANTHER" id="PTHR43236">
    <property type="entry name" value="ANTITOXIN HIGA1"/>
    <property type="match status" value="1"/>
</dbReference>
<dbReference type="CDD" id="cd00093">
    <property type="entry name" value="HTH_XRE"/>
    <property type="match status" value="1"/>
</dbReference>
<dbReference type="Pfam" id="PF06114">
    <property type="entry name" value="Peptidase_M78"/>
    <property type="match status" value="1"/>
</dbReference>
<dbReference type="Gene3D" id="1.10.10.2910">
    <property type="match status" value="1"/>
</dbReference>
<protein>
    <submittedName>
        <fullName evidence="3">ImmA/IrrE family metallo-endopeptidase</fullName>
    </submittedName>
</protein>
<dbReference type="InterPro" id="IPR001387">
    <property type="entry name" value="Cro/C1-type_HTH"/>
</dbReference>
<dbReference type="GO" id="GO:0003677">
    <property type="term" value="F:DNA binding"/>
    <property type="evidence" value="ECO:0007669"/>
    <property type="project" value="InterPro"/>
</dbReference>
<keyword evidence="4" id="KW-1185">Reference proteome</keyword>
<dbReference type="SMART" id="SM00530">
    <property type="entry name" value="HTH_XRE"/>
    <property type="match status" value="1"/>
</dbReference>
<dbReference type="SUPFAM" id="SSF47413">
    <property type="entry name" value="lambda repressor-like DNA-binding domains"/>
    <property type="match status" value="1"/>
</dbReference>
<dbReference type="InterPro" id="IPR052345">
    <property type="entry name" value="Rad_response_metalloprotease"/>
</dbReference>
<feature type="domain" description="HTH cro/C1-type" evidence="2">
    <location>
        <begin position="7"/>
        <end position="61"/>
    </location>
</feature>
<organism evidence="3 4">
    <name type="scientific">Salicibibacter cibarius</name>
    <dbReference type="NCBI Taxonomy" id="2743000"/>
    <lineage>
        <taxon>Bacteria</taxon>
        <taxon>Bacillati</taxon>
        <taxon>Bacillota</taxon>
        <taxon>Bacilli</taxon>
        <taxon>Bacillales</taxon>
        <taxon>Bacillaceae</taxon>
        <taxon>Salicibibacter</taxon>
    </lineage>
</organism>
<dbReference type="Pfam" id="PF01381">
    <property type="entry name" value="HTH_3"/>
    <property type="match status" value="1"/>
</dbReference>
<dbReference type="RefSeq" id="WP_200123613.1">
    <property type="nucleotide sequence ID" value="NZ_CP054705.1"/>
</dbReference>
<dbReference type="InterPro" id="IPR010359">
    <property type="entry name" value="IrrE_HExxH"/>
</dbReference>
<reference evidence="3 4" key="1">
    <citation type="submission" date="2020-06" db="EMBL/GenBank/DDBJ databases">
        <title>Genomic analysis of Salicibibacter sp. NKC5-3.</title>
        <authorList>
            <person name="Oh Y.J."/>
        </authorList>
    </citation>
    <scope>NUCLEOTIDE SEQUENCE [LARGE SCALE GENOMIC DNA]</scope>
    <source>
        <strain evidence="3 4">NKC5-3</strain>
    </source>
</reference>
<dbReference type="InterPro" id="IPR010982">
    <property type="entry name" value="Lambda_DNA-bd_dom_sf"/>
</dbReference>
<dbReference type="Proteomes" id="UP000595823">
    <property type="component" value="Chromosome"/>
</dbReference>
<dbReference type="KEGG" id="scia:HUG15_13515"/>
<dbReference type="Gene3D" id="1.10.260.40">
    <property type="entry name" value="lambda repressor-like DNA-binding domains"/>
    <property type="match status" value="1"/>
</dbReference>
<sequence>MFVGPNLTNIRILHGFTRKQLAEELTVTEQAVWQYENGFVSPKMEIVNKLKAIFQVKSQYFYKEDQLSKHKKTTVNHNHIAYRSSVMNSIQKTQFEATHIENLIALLDLMDGKLQFPENRLRKLRNKVIAKMDHPGDRLASIRRVAEYARDFLGMRENSNNDLLFQIEKNGAFVFEKSIGEKIDAYSVWANDDTPYIMLGNLKKSAARRNFDLAHELGHLLLHYKVEFALQDKKNLREYEHEANVFAGSFLLPKNQFIDDIQPILKISHPDSYIELKRKWMVSIQAMAFRAHFLQWMSYQQYRYFNIMLNRLKYKEIEPLDKELPVPHPGKVKSILQLLFEQKYLTLDEIIDDMEIDIGFLANLTGIEKDFFKEYQFQHARAFSIQDLDVK</sequence>
<comment type="similarity">
    <text evidence="1">Belongs to the short-chain fatty acyl-CoA assimilation regulator (ScfR) family.</text>
</comment>